<dbReference type="PANTHER" id="PTHR34776:SF1">
    <property type="entry name" value="F17F16.3 PROTEIN"/>
    <property type="match status" value="1"/>
</dbReference>
<gene>
    <name evidence="1" type="ORF">AVDCRST_MAG39-1402</name>
</gene>
<protein>
    <submittedName>
        <fullName evidence="1">Uncharacterized protein</fullName>
    </submittedName>
</protein>
<name>A0A6J4SPG5_9SPHN</name>
<evidence type="ECO:0000313" key="1">
    <source>
        <dbReference type="EMBL" id="CAA9500822.1"/>
    </source>
</evidence>
<sequence length="248" mass="28027">MAQDDETQAERGDLFFFYRLKIDASEPRGIDDVQRFHMVLRRADGKLFRLLTVGRKHLPDIAVHEREWGLVDLVTDEVEPIAEALRVQEYDTKTRGHRVNPAARPVGEGAYALARDRQGLHLSYRLELPAEPGEAQRALGIVAEATYRISVKNPEVANPPNIGLREGERVRYPKAMQRRDFGARRFTGSDPHLLDFERTEFILIGASDEAGGEVDAKHRAPTAESVLRRLHLPKRVTPIAPLVEGEWA</sequence>
<proteinExistence type="predicted"/>
<dbReference type="PANTHER" id="PTHR34776">
    <property type="entry name" value="F17F16.3 PROTEIN"/>
    <property type="match status" value="1"/>
</dbReference>
<dbReference type="EMBL" id="CADCVW010000054">
    <property type="protein sequence ID" value="CAA9500822.1"/>
    <property type="molecule type" value="Genomic_DNA"/>
</dbReference>
<dbReference type="AlphaFoldDB" id="A0A6J4SPG5"/>
<organism evidence="1">
    <name type="scientific">uncultured Sphingomonadaceae bacterium</name>
    <dbReference type="NCBI Taxonomy" id="169976"/>
    <lineage>
        <taxon>Bacteria</taxon>
        <taxon>Pseudomonadati</taxon>
        <taxon>Pseudomonadota</taxon>
        <taxon>Alphaproteobacteria</taxon>
        <taxon>Sphingomonadales</taxon>
        <taxon>Sphingomonadaceae</taxon>
        <taxon>environmental samples</taxon>
    </lineage>
</organism>
<reference evidence="1" key="1">
    <citation type="submission" date="2020-02" db="EMBL/GenBank/DDBJ databases">
        <authorList>
            <person name="Meier V. D."/>
        </authorList>
    </citation>
    <scope>NUCLEOTIDE SEQUENCE</scope>
    <source>
        <strain evidence="1">AVDCRST_MAG39</strain>
    </source>
</reference>
<accession>A0A6J4SPG5</accession>